<dbReference type="NCBIfam" id="TIGR03425">
    <property type="entry name" value="urea_degr_2"/>
    <property type="match status" value="1"/>
</dbReference>
<dbReference type="Pfam" id="PF09347">
    <property type="entry name" value="DUF1989"/>
    <property type="match status" value="1"/>
</dbReference>
<organism evidence="2 3">
    <name type="scientific">Granulibacter bethesdensis</name>
    <dbReference type="NCBI Taxonomy" id="364410"/>
    <lineage>
        <taxon>Bacteria</taxon>
        <taxon>Pseudomonadati</taxon>
        <taxon>Pseudomonadota</taxon>
        <taxon>Alphaproteobacteria</taxon>
        <taxon>Acetobacterales</taxon>
        <taxon>Acetobacteraceae</taxon>
        <taxon>Granulibacter</taxon>
    </lineage>
</organism>
<dbReference type="PANTHER" id="PTHR31527">
    <property type="entry name" value="RE64534P"/>
    <property type="match status" value="1"/>
</dbReference>
<dbReference type="AlphaFoldDB" id="A0AAN0REV9"/>
<dbReference type="InterPro" id="IPR018959">
    <property type="entry name" value="DUF1989"/>
</dbReference>
<name>A0AAN0REV9_9PROT</name>
<dbReference type="KEGG" id="gbc:GbCGDNIH3_1747"/>
<dbReference type="Proteomes" id="UP000019438">
    <property type="component" value="Chromosome"/>
</dbReference>
<evidence type="ECO:0000259" key="1">
    <source>
        <dbReference type="Pfam" id="PF09347"/>
    </source>
</evidence>
<sequence>MSQDVLYRDVIPGGKHWSFTLKRGTLLRLTDLEGGANVGMLFYNPANLLERYNAPDSLKCQHTFKLTRGNCLYSDMGRIFCSIIEDSLGWHDTVCGNSTRSSVAHQWQPVDYQTGHNDWTQNGHDSFLVEGAKYGLGRRDLASNVNWFSKVAVAADGTLLFDATHSRPGAHVTLRFEMDTLVLLHTCPHPLNSSASYPRRPVAYELLKAEPVAEDDACKHFRPENERGFENNRLYHLCSCGMES</sequence>
<dbReference type="RefSeq" id="WP_025287132.1">
    <property type="nucleotide sequence ID" value="NZ_CP003181.2"/>
</dbReference>
<protein>
    <submittedName>
        <fullName evidence="2">Cytosolic protein</fullName>
    </submittedName>
</protein>
<accession>A0AAN0REV9</accession>
<evidence type="ECO:0000313" key="3">
    <source>
        <dbReference type="Proteomes" id="UP000019438"/>
    </source>
</evidence>
<proteinExistence type="predicted"/>
<dbReference type="EMBL" id="CP003181">
    <property type="protein sequence ID" value="AHJ63647.1"/>
    <property type="molecule type" value="Genomic_DNA"/>
</dbReference>
<feature type="domain" description="DUF1989" evidence="1">
    <location>
        <begin position="10"/>
        <end position="181"/>
    </location>
</feature>
<dbReference type="PANTHER" id="PTHR31527:SF0">
    <property type="entry name" value="RE64534P"/>
    <property type="match status" value="1"/>
</dbReference>
<evidence type="ECO:0000313" key="2">
    <source>
        <dbReference type="EMBL" id="AHJ63647.1"/>
    </source>
</evidence>
<dbReference type="InterPro" id="IPR017792">
    <property type="entry name" value="UAAP1"/>
</dbReference>
<gene>
    <name evidence="2" type="ORF">GbCGDNIH3_1747</name>
</gene>
<reference evidence="3" key="1">
    <citation type="submission" date="2012-06" db="EMBL/GenBank/DDBJ databases">
        <title>Genome analysis of multiple Granulibacter bethesdensis isolates demonstrates substantial genome diversity.</title>
        <authorList>
            <person name="Greenberg D.E."/>
            <person name="Porcella S.F."/>
            <person name="Zarember K."/>
            <person name="Zelazny A.M."/>
            <person name="Bruno D."/>
            <person name="Martens C."/>
            <person name="Barbian K.D."/>
            <person name="Jaske E."/>
            <person name="Holland S.M."/>
        </authorList>
    </citation>
    <scope>NUCLEOTIDE SEQUENCE [LARGE SCALE GENOMIC DNA]</scope>
    <source>
        <strain evidence="3">CGDNIH3</strain>
    </source>
</reference>